<dbReference type="PIRSF" id="PIRSF037536">
    <property type="entry name" value="WD_repeat_p35"/>
    <property type="match status" value="1"/>
</dbReference>
<evidence type="ECO:0000259" key="10">
    <source>
        <dbReference type="Pfam" id="PF23387"/>
    </source>
</evidence>
<dbReference type="Gene3D" id="1.25.40.470">
    <property type="match status" value="1"/>
</dbReference>
<dbReference type="STRING" id="121224.E0VC29"/>
<evidence type="ECO:0000256" key="7">
    <source>
        <dbReference type="ARBA" id="ARBA00023212"/>
    </source>
</evidence>
<evidence type="ECO:0000256" key="3">
    <source>
        <dbReference type="ARBA" id="ARBA00022574"/>
    </source>
</evidence>
<evidence type="ECO:0000259" key="13">
    <source>
        <dbReference type="Pfam" id="PF25768"/>
    </source>
</evidence>
<dbReference type="GeneID" id="8231333"/>
<dbReference type="InterPro" id="IPR057361">
    <property type="entry name" value="TPR_WDR35"/>
</dbReference>
<dbReference type="OMA" id="VWAMCWA"/>
<evidence type="ECO:0000256" key="8">
    <source>
        <dbReference type="ARBA" id="ARBA00023273"/>
    </source>
</evidence>
<dbReference type="Gene3D" id="2.130.10.10">
    <property type="entry name" value="YVTN repeat-like/Quinoprotein amine dehydrogenase"/>
    <property type="match status" value="1"/>
</dbReference>
<dbReference type="InterPro" id="IPR056158">
    <property type="entry name" value="Beta-prop_IFT121_2nd"/>
</dbReference>
<dbReference type="eggNOG" id="KOG2041">
    <property type="taxonomic scope" value="Eukaryota"/>
</dbReference>
<evidence type="ECO:0000313" key="15">
    <source>
        <dbReference type="EnsemblMetazoa" id="PHUM077910-PA"/>
    </source>
</evidence>
<proteinExistence type="predicted"/>
<evidence type="ECO:0000256" key="6">
    <source>
        <dbReference type="ARBA" id="ARBA00023069"/>
    </source>
</evidence>
<dbReference type="OrthoDB" id="10260567at2759"/>
<evidence type="ECO:0000313" key="16">
    <source>
        <dbReference type="Proteomes" id="UP000009046"/>
    </source>
</evidence>
<dbReference type="GO" id="GO:1905515">
    <property type="term" value="P:non-motile cilium assembly"/>
    <property type="evidence" value="ECO:0007669"/>
    <property type="project" value="TreeGrafter"/>
</dbReference>
<protein>
    <submittedName>
        <fullName evidence="14 15">WD-repeat protein, putative</fullName>
    </submittedName>
</protein>
<dbReference type="Pfam" id="PF23390">
    <property type="entry name" value="Beta-prop_WDR35_2nd"/>
    <property type="match status" value="1"/>
</dbReference>
<dbReference type="CTD" id="8231333"/>
<comment type="subcellular location">
    <subcellularLocation>
        <location evidence="1">Cytoplasm</location>
        <location evidence="1">Cytoskeleton</location>
        <location evidence="1">Cilium basal body</location>
    </subcellularLocation>
</comment>
<dbReference type="GO" id="GO:0097730">
    <property type="term" value="C:non-motile cilium"/>
    <property type="evidence" value="ECO:0007669"/>
    <property type="project" value="TreeGrafter"/>
</dbReference>
<keyword evidence="6" id="KW-0969">Cilium</keyword>
<dbReference type="Pfam" id="PF23145">
    <property type="entry name" value="Zf_2nd_IFT121"/>
    <property type="match status" value="1"/>
</dbReference>
<dbReference type="InterPro" id="IPR017233">
    <property type="entry name" value="WDR35"/>
</dbReference>
<dbReference type="AlphaFoldDB" id="E0VC29"/>
<keyword evidence="5" id="KW-0970">Cilium biogenesis/degradation</keyword>
<keyword evidence="2" id="KW-0963">Cytoplasm</keyword>
<reference evidence="14" key="2">
    <citation type="submission" date="2007-04" db="EMBL/GenBank/DDBJ databases">
        <title>The genome of the human body louse.</title>
        <authorList>
            <consortium name="The Human Body Louse Genome Consortium"/>
            <person name="Kirkness E."/>
            <person name="Walenz B."/>
            <person name="Hass B."/>
            <person name="Bruggner R."/>
            <person name="Strausberg R."/>
        </authorList>
    </citation>
    <scope>NUCLEOTIDE SEQUENCE</scope>
    <source>
        <strain evidence="14">USDA</strain>
    </source>
</reference>
<feature type="domain" description="IFT121/TULP4 N-terminal" evidence="12">
    <location>
        <begin position="1"/>
        <end position="169"/>
    </location>
</feature>
<evidence type="ECO:0000259" key="11">
    <source>
        <dbReference type="Pfam" id="PF23390"/>
    </source>
</evidence>
<feature type="domain" description="IFT80/172/WDR35 TPR" evidence="10">
    <location>
        <begin position="665"/>
        <end position="753"/>
    </location>
</feature>
<dbReference type="PANTHER" id="PTHR12764:SF5">
    <property type="entry name" value="LD29485P"/>
    <property type="match status" value="1"/>
</dbReference>
<name>E0VC29_PEDHC</name>
<reference evidence="14" key="1">
    <citation type="submission" date="2007-04" db="EMBL/GenBank/DDBJ databases">
        <title>Annotation of Pediculus humanus corporis strain USDA.</title>
        <authorList>
            <person name="Kirkness E."/>
            <person name="Hannick L."/>
            <person name="Hass B."/>
            <person name="Bruggner R."/>
            <person name="Lawson D."/>
            <person name="Bidwell S."/>
            <person name="Joardar V."/>
            <person name="Caler E."/>
            <person name="Walenz B."/>
            <person name="Inman J."/>
            <person name="Schobel S."/>
            <person name="Galinsky K."/>
            <person name="Amedeo P."/>
            <person name="Strausberg R."/>
        </authorList>
    </citation>
    <scope>NUCLEOTIDE SEQUENCE</scope>
    <source>
        <strain evidence="14">USDA</strain>
    </source>
</reference>
<keyword evidence="3" id="KW-0853">WD repeat</keyword>
<dbReference type="InterPro" id="IPR015943">
    <property type="entry name" value="WD40/YVTN_repeat-like_dom_sf"/>
</dbReference>
<dbReference type="Pfam" id="PF24797">
    <property type="entry name" value="Beta-prop_WDR35_TULP_N"/>
    <property type="match status" value="2"/>
</dbReference>
<dbReference type="Proteomes" id="UP000009046">
    <property type="component" value="Unassembled WGS sequence"/>
</dbReference>
<dbReference type="InterPro" id="IPR001680">
    <property type="entry name" value="WD40_rpt"/>
</dbReference>
<dbReference type="InterPro" id="IPR056170">
    <property type="entry name" value="Znf_IFT121-like"/>
</dbReference>
<feature type="domain" description="IFT121 second beta-propeller" evidence="11">
    <location>
        <begin position="321"/>
        <end position="634"/>
    </location>
</feature>
<evidence type="ECO:0000256" key="4">
    <source>
        <dbReference type="ARBA" id="ARBA00022737"/>
    </source>
</evidence>
<dbReference type="EMBL" id="AAZO01000930">
    <property type="status" value="NOT_ANNOTATED_CDS"/>
    <property type="molecule type" value="Genomic_DNA"/>
</dbReference>
<feature type="domain" description="IFT121/TULP4 N-terminal" evidence="12">
    <location>
        <begin position="179"/>
        <end position="309"/>
    </location>
</feature>
<sequence length="1140" mass="128789">MFIYLSKKIAIPNNTKLNCLAWNKEQGYIAVGGSDGLLKILKLDSGNDNKMKGLAAPSNLSMNQTLEGHSGEVQVIVWNEIYQKLTTSDQYGLIIVWMLYKGSWYEEMINNRNKSVVKGMSWSSDGQKICITYEDGAVIVGSVDGNRIWGKEIKGAKLSAVQWAPHVKLNIHLSPVVASRTKTIVGLDWYDGKQGLIDEHCPVLALCYHSGHMQLMKNEYDENPVVIDTNMKAVCCKWNHNGTVIAVVGTMILPNEHKENNVIQFFNPYGEHIRTLKVPGENVTSCEWEGNSLRVALSVDSHIYFANIRPDYKWTSLNNGRIIVYSYNSLNQQGTCICFWDTKKGETHIKHFSGLLGITGYSMYCVAAFRTDDPKIFKIMLFNSIATLIDTKDIEIEPLWLAINSSAVFIASKNNFAIWSFKAHEVHSSVNLVHKKIKIYHIDDIPCGVADVIQDLDVNYEPVKDTFATSDPICCITASDKILLIARESGVIQHYTLPHIALTLRYSVHNRLYSMFINCDSTKCALIDVSGILTFRNIEESNEFTLKSHTVTNQNPTTERKDVWALCWASDNPSLLATMEKTRMYILRNDEPEEPIISAGYICSFKDLEIRGVLLDEIMKNPEQPSPEHILDLEVKSLRDTRELLDKVGITEAPAFIEDNSHPILWKLLAESALKKMDLTIAESAFVRFSDIQGLQFVKRLQNIHSESLRKAEIASYLGNFDEAEKIYLEIDRADLAVQLRERLGDWFRVAQLMKIGVAGSDIQYEKTYNSIGDYFVDRQNWKSAQEYYEKSRNFEKEAMCAYMLEDWESLKAISRKLNEKHPFLVKLGTMLANVGICKEAVDVFVKAGEIKKAVDCCITLSQWSEAIRLAVKHQYPGVSKLLASSAKQLIESGKILEAIDFLSKAQQYIEAAKLMFMVADDEAKKTKDLVYIKKLYVLAALILEEKQKTKIGELSTILEGETTTDLLEPWRKAEAYHFLILAEKQLQQGYIDSAMRTSLILNNYEDILDPEEIYCLQAITSAGTHYFAICSKSLSRLEALPDLPEDKKTEYEALALDLFSRNCPRDPKENLVECSICLTLISSLFDTCPNCKTKFPVCVITGIPILNDSNIWTCTTCHHKAVAHDAAIRKTCALCHAST</sequence>
<dbReference type="SMART" id="SM00320">
    <property type="entry name" value="WD40"/>
    <property type="match status" value="5"/>
</dbReference>
<reference evidence="15" key="3">
    <citation type="submission" date="2021-02" db="UniProtKB">
        <authorList>
            <consortium name="EnsemblMetazoa"/>
        </authorList>
    </citation>
    <scope>IDENTIFICATION</scope>
    <source>
        <strain evidence="15">USDA</strain>
    </source>
</reference>
<feature type="domain" description="IFT121-like zinc finger" evidence="9">
    <location>
        <begin position="1097"/>
        <end position="1139"/>
    </location>
</feature>
<dbReference type="Pfam" id="PF25170">
    <property type="entry name" value="TPR_WDR35"/>
    <property type="match status" value="1"/>
</dbReference>
<dbReference type="InterPro" id="IPR039857">
    <property type="entry name" value="Ift122/121"/>
</dbReference>
<keyword evidence="4" id="KW-0677">Repeat</keyword>
<dbReference type="SUPFAM" id="SSF50978">
    <property type="entry name" value="WD40 repeat-like"/>
    <property type="match status" value="2"/>
</dbReference>
<dbReference type="GO" id="GO:0061512">
    <property type="term" value="P:protein localization to cilium"/>
    <property type="evidence" value="ECO:0007669"/>
    <property type="project" value="TreeGrafter"/>
</dbReference>
<dbReference type="Pfam" id="PF25768">
    <property type="entry name" value="TPR_IFT121"/>
    <property type="match status" value="1"/>
</dbReference>
<dbReference type="InterPro" id="IPR036322">
    <property type="entry name" value="WD40_repeat_dom_sf"/>
</dbReference>
<dbReference type="KEGG" id="phu:Phum_PHUM077910"/>
<dbReference type="EMBL" id="DS235045">
    <property type="protein sequence ID" value="EEB10935.1"/>
    <property type="molecule type" value="Genomic_DNA"/>
</dbReference>
<evidence type="ECO:0000256" key="2">
    <source>
        <dbReference type="ARBA" id="ARBA00022490"/>
    </source>
</evidence>
<evidence type="ECO:0000256" key="5">
    <source>
        <dbReference type="ARBA" id="ARBA00022794"/>
    </source>
</evidence>
<dbReference type="PANTHER" id="PTHR12764">
    <property type="entry name" value="WD REPEAT DOMAIN-RELATED"/>
    <property type="match status" value="1"/>
</dbReference>
<keyword evidence="16" id="KW-1185">Reference proteome</keyword>
<dbReference type="Pfam" id="PF23387">
    <property type="entry name" value="TPR_IFT80_172"/>
    <property type="match status" value="1"/>
</dbReference>
<dbReference type="HOGENOM" id="CLU_004048_1_0_1"/>
<dbReference type="EnsemblMetazoa" id="PHUM077910-RA">
    <property type="protein sequence ID" value="PHUM077910-PA"/>
    <property type="gene ID" value="PHUM077910"/>
</dbReference>
<dbReference type="InterPro" id="IPR056159">
    <property type="entry name" value="Beta-prop_IFT121_TULP_N"/>
</dbReference>
<gene>
    <name evidence="15" type="primary">8231333</name>
    <name evidence="14" type="ORF">Phum_PHUM077910</name>
</gene>
<evidence type="ECO:0000259" key="12">
    <source>
        <dbReference type="Pfam" id="PF24797"/>
    </source>
</evidence>
<feature type="domain" description="IFT121-like TPR repeats" evidence="13">
    <location>
        <begin position="969"/>
        <end position="1067"/>
    </location>
</feature>
<dbReference type="RefSeq" id="XP_002423673.1">
    <property type="nucleotide sequence ID" value="XM_002423628.1"/>
</dbReference>
<evidence type="ECO:0000256" key="1">
    <source>
        <dbReference type="ARBA" id="ARBA00004120"/>
    </source>
</evidence>
<evidence type="ECO:0000313" key="14">
    <source>
        <dbReference type="EMBL" id="EEB10935.1"/>
    </source>
</evidence>
<dbReference type="InterPro" id="IPR056157">
    <property type="entry name" value="TPR_IFT80_172_dom"/>
</dbReference>
<evidence type="ECO:0000259" key="9">
    <source>
        <dbReference type="Pfam" id="PF23145"/>
    </source>
</evidence>
<dbReference type="GO" id="GO:0035721">
    <property type="term" value="P:intraciliary retrograde transport"/>
    <property type="evidence" value="ECO:0007669"/>
    <property type="project" value="TreeGrafter"/>
</dbReference>
<dbReference type="FunCoup" id="E0VC29">
    <property type="interactions" value="58"/>
</dbReference>
<dbReference type="VEuPathDB" id="VectorBase:PHUM077910"/>
<keyword evidence="8" id="KW-0966">Cell projection</keyword>
<keyword evidence="7" id="KW-0206">Cytoskeleton</keyword>
<accession>E0VC29</accession>
<organism>
    <name type="scientific">Pediculus humanus subsp. corporis</name>
    <name type="common">Body louse</name>
    <dbReference type="NCBI Taxonomy" id="121224"/>
    <lineage>
        <taxon>Eukaryota</taxon>
        <taxon>Metazoa</taxon>
        <taxon>Ecdysozoa</taxon>
        <taxon>Arthropoda</taxon>
        <taxon>Hexapoda</taxon>
        <taxon>Insecta</taxon>
        <taxon>Pterygota</taxon>
        <taxon>Neoptera</taxon>
        <taxon>Paraneoptera</taxon>
        <taxon>Psocodea</taxon>
        <taxon>Troctomorpha</taxon>
        <taxon>Phthiraptera</taxon>
        <taxon>Anoplura</taxon>
        <taxon>Pediculidae</taxon>
        <taxon>Pediculus</taxon>
    </lineage>
</organism>
<dbReference type="GO" id="GO:0030991">
    <property type="term" value="C:intraciliary transport particle A"/>
    <property type="evidence" value="ECO:0007669"/>
    <property type="project" value="TreeGrafter"/>
</dbReference>
<dbReference type="InterPro" id="IPR057979">
    <property type="entry name" value="TPR_IFT121"/>
</dbReference>
<dbReference type="InParanoid" id="E0VC29"/>